<evidence type="ECO:0000313" key="3">
    <source>
        <dbReference type="Proteomes" id="UP000229784"/>
    </source>
</evidence>
<protein>
    <submittedName>
        <fullName evidence="2">Uncharacterized protein</fullName>
    </submittedName>
</protein>
<reference evidence="3" key="1">
    <citation type="submission" date="2017-09" db="EMBL/GenBank/DDBJ databases">
        <title>Depth-based differentiation of microbial function through sediment-hosted aquifers and enrichment of novel symbionts in the deep terrestrial subsurface.</title>
        <authorList>
            <person name="Probst A.J."/>
            <person name="Ladd B."/>
            <person name="Jarett J.K."/>
            <person name="Geller-Mcgrath D.E."/>
            <person name="Sieber C.M.K."/>
            <person name="Emerson J.B."/>
            <person name="Anantharaman K."/>
            <person name="Thomas B.C."/>
            <person name="Malmstrom R."/>
            <person name="Stieglmeier M."/>
            <person name="Klingl A."/>
            <person name="Woyke T."/>
            <person name="Ryan C.M."/>
            <person name="Banfield J.F."/>
        </authorList>
    </citation>
    <scope>NUCLEOTIDE SEQUENCE [LARGE SCALE GENOMIC DNA]</scope>
</reference>
<accession>A0A2M6XTR5</accession>
<organism evidence="2 3">
    <name type="scientific">bacterium (Candidatus Gribaldobacteria) CG08_land_8_20_14_0_20_39_15</name>
    <dbReference type="NCBI Taxonomy" id="2014273"/>
    <lineage>
        <taxon>Bacteria</taxon>
        <taxon>Candidatus Gribaldobacteria</taxon>
    </lineage>
</organism>
<dbReference type="AlphaFoldDB" id="A0A2M6XTR5"/>
<comment type="caution">
    <text evidence="2">The sequence shown here is derived from an EMBL/GenBank/DDBJ whole genome shotgun (WGS) entry which is preliminary data.</text>
</comment>
<proteinExistence type="predicted"/>
<sequence>MSKTITFTRTIFSKISLLLDDRKSRVIFFILFCLTFALVAVYVLQTGDLIQKIFLKTAYESKVKKAVQIQANSEINPSRHFSLVLAEEQLLDSSDFVPVERVEYIPLTASLAVVSQLVFSDK</sequence>
<feature type="transmembrane region" description="Helical" evidence="1">
    <location>
        <begin position="26"/>
        <end position="44"/>
    </location>
</feature>
<keyword evidence="1" id="KW-1133">Transmembrane helix</keyword>
<evidence type="ECO:0000256" key="1">
    <source>
        <dbReference type="SAM" id="Phobius"/>
    </source>
</evidence>
<name>A0A2M6XTR5_9BACT</name>
<gene>
    <name evidence="2" type="ORF">COT20_02930</name>
</gene>
<dbReference type="EMBL" id="PEXQ01000075">
    <property type="protein sequence ID" value="PIU14153.1"/>
    <property type="molecule type" value="Genomic_DNA"/>
</dbReference>
<keyword evidence="1" id="KW-0812">Transmembrane</keyword>
<evidence type="ECO:0000313" key="2">
    <source>
        <dbReference type="EMBL" id="PIU14153.1"/>
    </source>
</evidence>
<dbReference type="Proteomes" id="UP000229784">
    <property type="component" value="Unassembled WGS sequence"/>
</dbReference>
<keyword evidence="1" id="KW-0472">Membrane</keyword>